<accession>A0A4R3YDF8</accession>
<evidence type="ECO:0000313" key="10">
    <source>
        <dbReference type="EMBL" id="TNG93754.1"/>
    </source>
</evidence>
<comment type="subcellular location">
    <subcellularLocation>
        <location evidence="1 7">Cytoplasm</location>
    </subcellularLocation>
</comment>
<dbReference type="InterPro" id="IPR023483">
    <property type="entry name" value="Uncharacterised_SprT"/>
</dbReference>
<dbReference type="PANTHER" id="PTHR38773:SF1">
    <property type="entry name" value="PROTEIN SPRT"/>
    <property type="match status" value="1"/>
</dbReference>
<evidence type="ECO:0000256" key="5">
    <source>
        <dbReference type="ARBA" id="ARBA00022723"/>
    </source>
</evidence>
<evidence type="ECO:0000313" key="11">
    <source>
        <dbReference type="Proteomes" id="UP000294619"/>
    </source>
</evidence>
<evidence type="ECO:0000256" key="3">
    <source>
        <dbReference type="ARBA" id="ARBA00020082"/>
    </source>
</evidence>
<name>A0A4R3YDF8_9PAST</name>
<dbReference type="GO" id="GO:0008270">
    <property type="term" value="F:zinc ion binding"/>
    <property type="evidence" value="ECO:0007669"/>
    <property type="project" value="UniProtKB-UniRule"/>
</dbReference>
<feature type="binding site" evidence="7">
    <location>
        <position position="86"/>
    </location>
    <ligand>
        <name>Zn(2+)</name>
        <dbReference type="ChEBI" id="CHEBI:29105"/>
    </ligand>
</feature>
<evidence type="ECO:0000256" key="6">
    <source>
        <dbReference type="ARBA" id="ARBA00022833"/>
    </source>
</evidence>
<evidence type="ECO:0000256" key="4">
    <source>
        <dbReference type="ARBA" id="ARBA00022490"/>
    </source>
</evidence>
<dbReference type="GO" id="GO:0006950">
    <property type="term" value="P:response to stress"/>
    <property type="evidence" value="ECO:0007669"/>
    <property type="project" value="UniProtKB-ARBA"/>
</dbReference>
<dbReference type="GO" id="GO:0005737">
    <property type="term" value="C:cytoplasm"/>
    <property type="evidence" value="ECO:0007669"/>
    <property type="project" value="UniProtKB-SubCell"/>
</dbReference>
<reference evidence="9 11" key="1">
    <citation type="submission" date="2019-03" db="EMBL/GenBank/DDBJ databases">
        <title>Genomic Encyclopedia of Type Strains, Phase IV (KMG-IV): sequencing the most valuable type-strain genomes for metagenomic binning, comparative biology and taxonomic classification.</title>
        <authorList>
            <person name="Goeker M."/>
        </authorList>
    </citation>
    <scope>NUCLEOTIDE SEQUENCE [LARGE SCALE GENOMIC DNA]</scope>
    <source>
        <strain evidence="9 11">DSM 28140</strain>
    </source>
</reference>
<sequence length="176" mass="20863">MSILPNEQQQLRHLNLQISRRLRACLALAEQHFNRTFAMPEFNFNLRGVKAGVAYLQQNEIRLNRTLLLENSEEFLRQVVPHELAHLIVYQVFGRVQPHGKEWQFVMQHLFKLPADTCHQFDVQRVQGKTVAYRCDCQTHQLSVRRHNNILRNKVRYHCRVCKGVLLEEDAKKLVR</sequence>
<feature type="active site" evidence="7">
    <location>
        <position position="83"/>
    </location>
</feature>
<evidence type="ECO:0000313" key="9">
    <source>
        <dbReference type="EMBL" id="TCV89872.1"/>
    </source>
</evidence>
<evidence type="ECO:0000256" key="7">
    <source>
        <dbReference type="HAMAP-Rule" id="MF_00746"/>
    </source>
</evidence>
<dbReference type="Pfam" id="PF10263">
    <property type="entry name" value="SprT-like"/>
    <property type="match status" value="1"/>
</dbReference>
<proteinExistence type="inferred from homology"/>
<organism evidence="9 11">
    <name type="scientific">Testudinibacter aquarius</name>
    <dbReference type="NCBI Taxonomy" id="1524974"/>
    <lineage>
        <taxon>Bacteria</taxon>
        <taxon>Pseudomonadati</taxon>
        <taxon>Pseudomonadota</taxon>
        <taxon>Gammaproteobacteria</taxon>
        <taxon>Pasteurellales</taxon>
        <taxon>Pasteurellaceae</taxon>
        <taxon>Testudinibacter</taxon>
    </lineage>
</organism>
<dbReference type="AlphaFoldDB" id="A0A4R3YDF8"/>
<gene>
    <name evidence="7" type="primary">sprT</name>
    <name evidence="9" type="ORF">EDC16_101182</name>
    <name evidence="10" type="ORF">FHQ21_00190</name>
</gene>
<dbReference type="SMART" id="SM00731">
    <property type="entry name" value="SprT"/>
    <property type="match status" value="1"/>
</dbReference>
<keyword evidence="5 7" id="KW-0479">Metal-binding</keyword>
<dbReference type="Pfam" id="PF17283">
    <property type="entry name" value="Zn_ribbon_SprT"/>
    <property type="match status" value="1"/>
</dbReference>
<dbReference type="PANTHER" id="PTHR38773">
    <property type="entry name" value="PROTEIN SPRT"/>
    <property type="match status" value="1"/>
</dbReference>
<comment type="similarity">
    <text evidence="2 7">Belongs to the SprT family.</text>
</comment>
<dbReference type="HAMAP" id="MF_00746">
    <property type="entry name" value="SprT"/>
    <property type="match status" value="1"/>
</dbReference>
<keyword evidence="4 7" id="KW-0963">Cytoplasm</keyword>
<dbReference type="EMBL" id="SMCP01000001">
    <property type="protein sequence ID" value="TCV89872.1"/>
    <property type="molecule type" value="Genomic_DNA"/>
</dbReference>
<protein>
    <recommendedName>
        <fullName evidence="3 7">Protein SprT</fullName>
    </recommendedName>
</protein>
<dbReference type="InterPro" id="IPR006640">
    <property type="entry name" value="SprT-like_domain"/>
</dbReference>
<keyword evidence="10" id="KW-0378">Hydrolase</keyword>
<comment type="cofactor">
    <cofactor evidence="7">
        <name>Zn(2+)</name>
        <dbReference type="ChEBI" id="CHEBI:29105"/>
    </cofactor>
    <text evidence="7">Binds 1 zinc ion.</text>
</comment>
<keyword evidence="10" id="KW-0482">Metalloprotease</keyword>
<reference evidence="10 12" key="2">
    <citation type="submission" date="2019-05" db="EMBL/GenBank/DDBJ databases">
        <title>Pasteurellaceae isolates from reptiles.</title>
        <authorList>
            <person name="Bojesen A.M."/>
            <person name="Lund E."/>
        </authorList>
    </citation>
    <scope>NUCLEOTIDE SEQUENCE [LARGE SCALE GENOMIC DNA]</scope>
    <source>
        <strain evidence="10 12">ELNT2x</strain>
    </source>
</reference>
<comment type="caution">
    <text evidence="9">The sequence shown here is derived from an EMBL/GenBank/DDBJ whole genome shotgun (WGS) entry which is preliminary data.</text>
</comment>
<dbReference type="InterPro" id="IPR035240">
    <property type="entry name" value="SprT_Zn_ribbon"/>
</dbReference>
<keyword evidence="6 7" id="KW-0862">Zinc</keyword>
<dbReference type="EMBL" id="VDGV01000002">
    <property type="protein sequence ID" value="TNG93754.1"/>
    <property type="molecule type" value="Genomic_DNA"/>
</dbReference>
<feature type="domain" description="SprT-like" evidence="8">
    <location>
        <begin position="20"/>
        <end position="169"/>
    </location>
</feature>
<dbReference type="NCBIfam" id="NF003421">
    <property type="entry name" value="PRK04860.1"/>
    <property type="match status" value="1"/>
</dbReference>
<keyword evidence="10" id="KW-0645">Protease</keyword>
<dbReference type="GO" id="GO:0008237">
    <property type="term" value="F:metallopeptidase activity"/>
    <property type="evidence" value="ECO:0007669"/>
    <property type="project" value="UniProtKB-KW"/>
</dbReference>
<feature type="binding site" evidence="7">
    <location>
        <position position="82"/>
    </location>
    <ligand>
        <name>Zn(2+)</name>
        <dbReference type="ChEBI" id="CHEBI:29105"/>
    </ligand>
</feature>
<keyword evidence="12" id="KW-1185">Reference proteome</keyword>
<evidence type="ECO:0000256" key="2">
    <source>
        <dbReference type="ARBA" id="ARBA00006591"/>
    </source>
</evidence>
<dbReference type="Proteomes" id="UP000305526">
    <property type="component" value="Unassembled WGS sequence"/>
</dbReference>
<dbReference type="Proteomes" id="UP000294619">
    <property type="component" value="Unassembled WGS sequence"/>
</dbReference>
<evidence type="ECO:0000256" key="1">
    <source>
        <dbReference type="ARBA" id="ARBA00004496"/>
    </source>
</evidence>
<evidence type="ECO:0000313" key="12">
    <source>
        <dbReference type="Proteomes" id="UP000305526"/>
    </source>
</evidence>
<dbReference type="RefSeq" id="WP_132964455.1">
    <property type="nucleotide sequence ID" value="NZ_LEKL01000014.1"/>
</dbReference>
<evidence type="ECO:0000259" key="8">
    <source>
        <dbReference type="SMART" id="SM00731"/>
    </source>
</evidence>
<dbReference type="Gene3D" id="3.30.2010.10">
    <property type="entry name" value="Metalloproteases ('zincins'), catalytic domain"/>
    <property type="match status" value="1"/>
</dbReference>